<evidence type="ECO:0000313" key="2">
    <source>
        <dbReference type="Proteomes" id="UP000245778"/>
    </source>
</evidence>
<accession>A0A2U1B9M7</accession>
<dbReference type="OrthoDB" id="9805098at2"/>
<dbReference type="RefSeq" id="WP_116722660.1">
    <property type="nucleotide sequence ID" value="NZ_CP011524.1"/>
</dbReference>
<dbReference type="Gene3D" id="3.30.2310.20">
    <property type="entry name" value="RelE-like"/>
    <property type="match status" value="1"/>
</dbReference>
<dbReference type="GeneID" id="93229605"/>
<protein>
    <submittedName>
        <fullName evidence="1">mRNA-degrading endonuclease RelE of RelBE toxin-antitoxin system</fullName>
    </submittedName>
</protein>
<organism evidence="1 2">
    <name type="scientific">Intestinimonas butyriciproducens</name>
    <dbReference type="NCBI Taxonomy" id="1297617"/>
    <lineage>
        <taxon>Bacteria</taxon>
        <taxon>Bacillati</taxon>
        <taxon>Bacillota</taxon>
        <taxon>Clostridia</taxon>
        <taxon>Eubacteriales</taxon>
        <taxon>Intestinimonas</taxon>
    </lineage>
</organism>
<sequence>MEIKLKKQPQKYLSSVDEPTRQKLYKALDRLSRLEGDIVRLGGTQNRYRYKIPHYRIIFEWVKGEIIITVLEINTRTNIKY</sequence>
<keyword evidence="1" id="KW-0255">Endonuclease</keyword>
<keyword evidence="1" id="KW-0540">Nuclease</keyword>
<keyword evidence="1" id="KW-0378">Hydrolase</keyword>
<proteinExistence type="predicted"/>
<gene>
    <name evidence="1" type="ORF">C7373_12710</name>
</gene>
<dbReference type="EMBL" id="QEKK01000027">
    <property type="protein sequence ID" value="PVY45355.1"/>
    <property type="molecule type" value="Genomic_DNA"/>
</dbReference>
<name>A0A2U1B9M7_9FIRM</name>
<dbReference type="InterPro" id="IPR035093">
    <property type="entry name" value="RelE/ParE_toxin_dom_sf"/>
</dbReference>
<dbReference type="AlphaFoldDB" id="A0A2U1B9M7"/>
<reference evidence="1 2" key="1">
    <citation type="submission" date="2018-04" db="EMBL/GenBank/DDBJ databases">
        <title>Genomic Encyclopedia of Type Strains, Phase IV (KMG-IV): sequencing the most valuable type-strain genomes for metagenomic binning, comparative biology and taxonomic classification.</title>
        <authorList>
            <person name="Goeker M."/>
        </authorList>
    </citation>
    <scope>NUCLEOTIDE SEQUENCE [LARGE SCALE GENOMIC DNA]</scope>
    <source>
        <strain evidence="1 2">DSM 26588</strain>
    </source>
</reference>
<dbReference type="GO" id="GO:0004519">
    <property type="term" value="F:endonuclease activity"/>
    <property type="evidence" value="ECO:0007669"/>
    <property type="project" value="UniProtKB-KW"/>
</dbReference>
<dbReference type="Proteomes" id="UP000245778">
    <property type="component" value="Unassembled WGS sequence"/>
</dbReference>
<dbReference type="SUPFAM" id="SSF143011">
    <property type="entry name" value="RelE-like"/>
    <property type="match status" value="1"/>
</dbReference>
<comment type="caution">
    <text evidence="1">The sequence shown here is derived from an EMBL/GenBank/DDBJ whole genome shotgun (WGS) entry which is preliminary data.</text>
</comment>
<evidence type="ECO:0000313" key="1">
    <source>
        <dbReference type="EMBL" id="PVY45355.1"/>
    </source>
</evidence>